<keyword evidence="5" id="KW-1185">Reference proteome</keyword>
<feature type="compositionally biased region" description="Polar residues" evidence="3">
    <location>
        <begin position="130"/>
        <end position="145"/>
    </location>
</feature>
<feature type="compositionally biased region" description="Polar residues" evidence="3">
    <location>
        <begin position="325"/>
        <end position="335"/>
    </location>
</feature>
<dbReference type="GO" id="GO:0006360">
    <property type="term" value="P:transcription by RNA polymerase I"/>
    <property type="evidence" value="ECO:0007669"/>
    <property type="project" value="TreeGrafter"/>
</dbReference>
<dbReference type="PANTHER" id="PTHR22691">
    <property type="entry name" value="YEAST SPT2-RELATED"/>
    <property type="match status" value="1"/>
</dbReference>
<feature type="compositionally biased region" description="Polar residues" evidence="3">
    <location>
        <begin position="207"/>
        <end position="219"/>
    </location>
</feature>
<dbReference type="GeneID" id="92178871"/>
<feature type="region of interest" description="Disordered" evidence="3">
    <location>
        <begin position="72"/>
        <end position="480"/>
    </location>
</feature>
<gene>
    <name evidence="4" type="ORF">IAR55_001612</name>
</gene>
<dbReference type="PANTHER" id="PTHR22691:SF8">
    <property type="entry name" value="PROTEIN SPT2 HOMOLOG"/>
    <property type="match status" value="1"/>
</dbReference>
<dbReference type="GO" id="GO:0006334">
    <property type="term" value="P:nucleosome assembly"/>
    <property type="evidence" value="ECO:0007669"/>
    <property type="project" value="TreeGrafter"/>
</dbReference>
<feature type="compositionally biased region" description="Basic and acidic residues" evidence="3">
    <location>
        <begin position="444"/>
        <end position="474"/>
    </location>
</feature>
<dbReference type="GO" id="GO:0005730">
    <property type="term" value="C:nucleolus"/>
    <property type="evidence" value="ECO:0007669"/>
    <property type="project" value="TreeGrafter"/>
</dbReference>
<accession>A0AAW0Z2M1</accession>
<comment type="similarity">
    <text evidence="1">Belongs to the SPT2 family.</text>
</comment>
<feature type="compositionally biased region" description="Low complexity" evidence="3">
    <location>
        <begin position="359"/>
        <end position="376"/>
    </location>
</feature>
<feature type="compositionally biased region" description="Polar residues" evidence="3">
    <location>
        <begin position="191"/>
        <end position="200"/>
    </location>
</feature>
<dbReference type="Proteomes" id="UP001388673">
    <property type="component" value="Unassembled WGS sequence"/>
</dbReference>
<protein>
    <submittedName>
        <fullName evidence="4">Uncharacterized protein</fullName>
    </submittedName>
</protein>
<evidence type="ECO:0000313" key="5">
    <source>
        <dbReference type="Proteomes" id="UP001388673"/>
    </source>
</evidence>
<dbReference type="AlphaFoldDB" id="A0AAW0Z2M1"/>
<evidence type="ECO:0000256" key="2">
    <source>
        <dbReference type="ARBA" id="ARBA00023054"/>
    </source>
</evidence>
<proteinExistence type="inferred from homology"/>
<comment type="caution">
    <text evidence="4">The sequence shown here is derived from an EMBL/GenBank/DDBJ whole genome shotgun (WGS) entry which is preliminary data.</text>
</comment>
<evidence type="ECO:0000256" key="1">
    <source>
        <dbReference type="ARBA" id="ARBA00006461"/>
    </source>
</evidence>
<reference evidence="4 5" key="1">
    <citation type="journal article" date="2024" name="bioRxiv">
        <title>Comparative genomics of Cryptococcus and Kwoniella reveals pathogenesis evolution and contrasting karyotype dynamics via intercentromeric recombination or chromosome fusion.</title>
        <authorList>
            <person name="Coelho M.A."/>
            <person name="David-Palma M."/>
            <person name="Shea T."/>
            <person name="Bowers K."/>
            <person name="McGinley-Smith S."/>
            <person name="Mohammad A.W."/>
            <person name="Gnirke A."/>
            <person name="Yurkov A.M."/>
            <person name="Nowrousian M."/>
            <person name="Sun S."/>
            <person name="Cuomo C.A."/>
            <person name="Heitman J."/>
        </authorList>
    </citation>
    <scope>NUCLEOTIDE SEQUENCE [LARGE SCALE GENOMIC DNA]</scope>
    <source>
        <strain evidence="4 5">CBS 13917</strain>
    </source>
</reference>
<dbReference type="EMBL" id="JBCAWK010000003">
    <property type="protein sequence ID" value="KAK8864365.1"/>
    <property type="molecule type" value="Genomic_DNA"/>
</dbReference>
<dbReference type="GO" id="GO:0003677">
    <property type="term" value="F:DNA binding"/>
    <property type="evidence" value="ECO:0007669"/>
    <property type="project" value="TreeGrafter"/>
</dbReference>
<name>A0AAW0Z2M1_9TREE</name>
<feature type="compositionally biased region" description="Basic and acidic residues" evidence="3">
    <location>
        <begin position="147"/>
        <end position="163"/>
    </location>
</feature>
<dbReference type="GO" id="GO:0042393">
    <property type="term" value="F:histone binding"/>
    <property type="evidence" value="ECO:0007669"/>
    <property type="project" value="TreeGrafter"/>
</dbReference>
<dbReference type="InterPro" id="IPR013256">
    <property type="entry name" value="Chromatin_SPT2"/>
</dbReference>
<evidence type="ECO:0000256" key="3">
    <source>
        <dbReference type="SAM" id="MobiDB-lite"/>
    </source>
</evidence>
<sequence>MNDLQYQARKARALELQREKEAELKKELAAKAAREKQKAKEDEERRRRLEAASKEARRLELMRANEELNKKAAVGKNGDANGKGVETDYDPFAEDAKPVGVPIAHKATNAKPTAKNISSGVARPTRAAPRTTSSKPAVFRSSSGLITEEKGSPPPLSRKEKAARAFAQQAKKSAGDSLFSVRALVEARESSGASGPSSARISVAGPSKSQSSNVSTNITVHGIGMPTGLKRDKSSLVLGGVGGKGKGSTRQQIQRKGAEEGLRKLCPDRSTRDRRTIEEIARDIKAKKDGIGSSFQIQSREDGRMISPAKGSRPLGVTNGAVSMAKSSSLPSTSAKVPLPNRDDPRLTPSSARRRRRSSSSSSSSSSTSSKSSLPPAKKRYRSPPVRLTEHSSAAAVSAEIQALFRRPGRPPPPPHRRGYGYDDDDISDGSSDMEAGLSDVELEERRAARIARKEDEQAEREERERKARKEALKKQKGRA</sequence>
<dbReference type="SMART" id="SM00784">
    <property type="entry name" value="SPT2"/>
    <property type="match status" value="1"/>
</dbReference>
<organism evidence="4 5">
    <name type="scientific">Kwoniella newhampshirensis</name>
    <dbReference type="NCBI Taxonomy" id="1651941"/>
    <lineage>
        <taxon>Eukaryota</taxon>
        <taxon>Fungi</taxon>
        <taxon>Dikarya</taxon>
        <taxon>Basidiomycota</taxon>
        <taxon>Agaricomycotina</taxon>
        <taxon>Tremellomycetes</taxon>
        <taxon>Tremellales</taxon>
        <taxon>Cryptococcaceae</taxon>
        <taxon>Kwoniella</taxon>
    </lineage>
</organism>
<dbReference type="KEGG" id="kne:92178871"/>
<dbReference type="Pfam" id="PF08243">
    <property type="entry name" value="SPT2"/>
    <property type="match status" value="1"/>
</dbReference>
<dbReference type="RefSeq" id="XP_066804661.1">
    <property type="nucleotide sequence ID" value="XM_066944738.1"/>
</dbReference>
<keyword evidence="2" id="KW-0175">Coiled coil</keyword>
<feature type="region of interest" description="Disordered" evidence="3">
    <location>
        <begin position="27"/>
        <end position="58"/>
    </location>
</feature>
<evidence type="ECO:0000313" key="4">
    <source>
        <dbReference type="EMBL" id="KAK8864365.1"/>
    </source>
</evidence>
<feature type="compositionally biased region" description="Basic and acidic residues" evidence="3">
    <location>
        <begin position="256"/>
        <end position="290"/>
    </location>
</feature>